<feature type="compositionally biased region" description="Polar residues" evidence="1">
    <location>
        <begin position="1"/>
        <end position="10"/>
    </location>
</feature>
<gene>
    <name evidence="2" type="ORF">CPB84DRAFT_1759153</name>
</gene>
<proteinExistence type="predicted"/>
<dbReference type="EMBL" id="JADNYJ010000001">
    <property type="protein sequence ID" value="KAF8914397.1"/>
    <property type="molecule type" value="Genomic_DNA"/>
</dbReference>
<reference evidence="2" key="1">
    <citation type="submission" date="2020-11" db="EMBL/GenBank/DDBJ databases">
        <authorList>
            <consortium name="DOE Joint Genome Institute"/>
            <person name="Ahrendt S."/>
            <person name="Riley R."/>
            <person name="Andreopoulos W."/>
            <person name="LaButti K."/>
            <person name="Pangilinan J."/>
            <person name="Ruiz-duenas F.J."/>
            <person name="Barrasa J.M."/>
            <person name="Sanchez-Garcia M."/>
            <person name="Camarero S."/>
            <person name="Miyauchi S."/>
            <person name="Serrano A."/>
            <person name="Linde D."/>
            <person name="Babiker R."/>
            <person name="Drula E."/>
            <person name="Ayuso-Fernandez I."/>
            <person name="Pacheco R."/>
            <person name="Padilla G."/>
            <person name="Ferreira P."/>
            <person name="Barriuso J."/>
            <person name="Kellner H."/>
            <person name="Castanera R."/>
            <person name="Alfaro M."/>
            <person name="Ramirez L."/>
            <person name="Pisabarro A.G."/>
            <person name="Kuo A."/>
            <person name="Tritt A."/>
            <person name="Lipzen A."/>
            <person name="He G."/>
            <person name="Yan M."/>
            <person name="Ng V."/>
            <person name="Cullen D."/>
            <person name="Martin F."/>
            <person name="Rosso M.-N."/>
            <person name="Henrissat B."/>
            <person name="Hibbett D."/>
            <person name="Martinez A.T."/>
            <person name="Grigoriev I.V."/>
        </authorList>
    </citation>
    <scope>NUCLEOTIDE SEQUENCE</scope>
    <source>
        <strain evidence="2">AH 44721</strain>
    </source>
</reference>
<name>A0A9P5P2J5_GYMJU</name>
<feature type="compositionally biased region" description="Polar residues" evidence="1">
    <location>
        <begin position="27"/>
        <end position="41"/>
    </location>
</feature>
<protein>
    <submittedName>
        <fullName evidence="2">Uncharacterized protein</fullName>
    </submittedName>
</protein>
<dbReference type="AlphaFoldDB" id="A0A9P5P2J5"/>
<evidence type="ECO:0000313" key="2">
    <source>
        <dbReference type="EMBL" id="KAF8914397.1"/>
    </source>
</evidence>
<comment type="caution">
    <text evidence="2">The sequence shown here is derived from an EMBL/GenBank/DDBJ whole genome shotgun (WGS) entry which is preliminary data.</text>
</comment>
<feature type="region of interest" description="Disordered" evidence="1">
    <location>
        <begin position="1"/>
        <end position="49"/>
    </location>
</feature>
<evidence type="ECO:0000256" key="1">
    <source>
        <dbReference type="SAM" id="MobiDB-lite"/>
    </source>
</evidence>
<keyword evidence="3" id="KW-1185">Reference proteome</keyword>
<organism evidence="2 3">
    <name type="scientific">Gymnopilus junonius</name>
    <name type="common">Spectacular rustgill mushroom</name>
    <name type="synonym">Gymnopilus spectabilis subsp. junonius</name>
    <dbReference type="NCBI Taxonomy" id="109634"/>
    <lineage>
        <taxon>Eukaryota</taxon>
        <taxon>Fungi</taxon>
        <taxon>Dikarya</taxon>
        <taxon>Basidiomycota</taxon>
        <taxon>Agaricomycotina</taxon>
        <taxon>Agaricomycetes</taxon>
        <taxon>Agaricomycetidae</taxon>
        <taxon>Agaricales</taxon>
        <taxon>Agaricineae</taxon>
        <taxon>Hymenogastraceae</taxon>
        <taxon>Gymnopilus</taxon>
    </lineage>
</organism>
<dbReference type="Proteomes" id="UP000724874">
    <property type="component" value="Unassembled WGS sequence"/>
</dbReference>
<feature type="compositionally biased region" description="Basic and acidic residues" evidence="1">
    <location>
        <begin position="16"/>
        <end position="26"/>
    </location>
</feature>
<dbReference type="OrthoDB" id="3069791at2759"/>
<accession>A0A9P5P2J5</accession>
<evidence type="ECO:0000313" key="3">
    <source>
        <dbReference type="Proteomes" id="UP000724874"/>
    </source>
</evidence>
<sequence>MPQQPYNHQTGGAGGTKEHANSENRQSESTGGQGDTYNNNHHGIFGGRQNTNKVINQEAFQAYDASLPLVPLKVFCDHYRLDQKVQARLEKMEFQPGDPIEDVDSWKEYGFQEISWNRVKAANQLFINQARAGMWKEYES</sequence>